<dbReference type="InterPro" id="IPR009056">
    <property type="entry name" value="Cyt_c-like_dom"/>
</dbReference>
<dbReference type="InterPro" id="IPR023929">
    <property type="entry name" value="MbnH-like"/>
</dbReference>
<dbReference type="InterPro" id="IPR026259">
    <property type="entry name" value="MauG/Cytc_peroxidase"/>
</dbReference>
<evidence type="ECO:0000256" key="5">
    <source>
        <dbReference type="ARBA" id="ARBA00022764"/>
    </source>
</evidence>
<dbReference type="PROSITE" id="PS51007">
    <property type="entry name" value="CYTC"/>
    <property type="match status" value="1"/>
</dbReference>
<dbReference type="InterPro" id="IPR036909">
    <property type="entry name" value="Cyt_c-like_dom_sf"/>
</dbReference>
<feature type="domain" description="Cytochrome c" evidence="9">
    <location>
        <begin position="210"/>
        <end position="362"/>
    </location>
</feature>
<evidence type="ECO:0000259" key="9">
    <source>
        <dbReference type="PROSITE" id="PS51007"/>
    </source>
</evidence>
<dbReference type="InterPro" id="IPR004852">
    <property type="entry name" value="Di-haem_cyt_c_peroxidsae"/>
</dbReference>
<evidence type="ECO:0000256" key="8">
    <source>
        <dbReference type="PROSITE-ProRule" id="PRU00433"/>
    </source>
</evidence>
<evidence type="ECO:0000256" key="4">
    <source>
        <dbReference type="ARBA" id="ARBA00022729"/>
    </source>
</evidence>
<dbReference type="InterPro" id="IPR051395">
    <property type="entry name" value="Cytochrome_c_Peroxidase/MauG"/>
</dbReference>
<dbReference type="PIRSF" id="PIRSF000294">
    <property type="entry name" value="Cytochrome-c_peroxidase"/>
    <property type="match status" value="1"/>
</dbReference>
<dbReference type="RefSeq" id="WP_379878183.1">
    <property type="nucleotide sequence ID" value="NZ_JBHUIP010000014.1"/>
</dbReference>
<evidence type="ECO:0000256" key="1">
    <source>
        <dbReference type="ARBA" id="ARBA00004418"/>
    </source>
</evidence>
<name>A0ABW5DX42_9PROT</name>
<keyword evidence="2 8" id="KW-0349">Heme</keyword>
<dbReference type="Proteomes" id="UP001597295">
    <property type="component" value="Unassembled WGS sequence"/>
</dbReference>
<protein>
    <submittedName>
        <fullName evidence="10">MbnH family di-heme enzyme</fullName>
    </submittedName>
</protein>
<dbReference type="EMBL" id="JBHUIP010000014">
    <property type="protein sequence ID" value="MFD2265016.1"/>
    <property type="molecule type" value="Genomic_DNA"/>
</dbReference>
<evidence type="ECO:0000256" key="3">
    <source>
        <dbReference type="ARBA" id="ARBA00022723"/>
    </source>
</evidence>
<keyword evidence="3 8" id="KW-0479">Metal-binding</keyword>
<comment type="caution">
    <text evidence="10">The sequence shown here is derived from an EMBL/GenBank/DDBJ whole genome shotgun (WGS) entry which is preliminary data.</text>
</comment>
<comment type="subcellular location">
    <subcellularLocation>
        <location evidence="1">Periplasm</location>
    </subcellularLocation>
</comment>
<organism evidence="10 11">
    <name type="scientific">Lacibacterium aquatile</name>
    <dbReference type="NCBI Taxonomy" id="1168082"/>
    <lineage>
        <taxon>Bacteria</taxon>
        <taxon>Pseudomonadati</taxon>
        <taxon>Pseudomonadota</taxon>
        <taxon>Alphaproteobacteria</taxon>
        <taxon>Rhodospirillales</taxon>
        <taxon>Rhodospirillaceae</taxon>
    </lineage>
</organism>
<sequence length="380" mass="41918">MQKKHLFAFLPVLVPLAVGAWLHFGQDDTEWRWPMPSWVPLPVVPADNPMTPAKVELGRHLFYDKRLSITGDMACASCHEQAKAFTDGKVHAVGATGEPHRRNSMGLANSAYAVSYTWANPLLQSLELQALVPMFSEDPVEMGLMNREQAIFANLSQDPTYRQLLRAVGAKELDLSTVTKALASFERALVSFNSPYDRYRYGGQEDAISEAAKRGEEMFFSERLECFHCHGSVTFSNATRHQKSPFWEMGLHNTGLYNIDGKGAYPARDTGALEISGDPKDMGKFRTPSLRNVAVTAPYFHDGSAATLSEALAHYEAGGRTIAEGPDAGNGSISPRKDILVLGFKLSAEEKADLVAFLESLTDREFLTNPAFSDPWAKNK</sequence>
<keyword evidence="4" id="KW-0732">Signal</keyword>
<dbReference type="SUPFAM" id="SSF46626">
    <property type="entry name" value="Cytochrome c"/>
    <property type="match status" value="2"/>
</dbReference>
<keyword evidence="7 8" id="KW-0408">Iron</keyword>
<evidence type="ECO:0000256" key="7">
    <source>
        <dbReference type="ARBA" id="ARBA00023004"/>
    </source>
</evidence>
<dbReference type="NCBIfam" id="TIGR04039">
    <property type="entry name" value="MXAN_0977_Heme2"/>
    <property type="match status" value="1"/>
</dbReference>
<dbReference type="Pfam" id="PF03150">
    <property type="entry name" value="CCP_MauG"/>
    <property type="match status" value="1"/>
</dbReference>
<evidence type="ECO:0000313" key="11">
    <source>
        <dbReference type="Proteomes" id="UP001597295"/>
    </source>
</evidence>
<proteinExistence type="predicted"/>
<accession>A0ABW5DX42</accession>
<evidence type="ECO:0000313" key="10">
    <source>
        <dbReference type="EMBL" id="MFD2265016.1"/>
    </source>
</evidence>
<evidence type="ECO:0000256" key="2">
    <source>
        <dbReference type="ARBA" id="ARBA00022617"/>
    </source>
</evidence>
<evidence type="ECO:0000256" key="6">
    <source>
        <dbReference type="ARBA" id="ARBA00023002"/>
    </source>
</evidence>
<dbReference type="Gene3D" id="1.10.760.10">
    <property type="entry name" value="Cytochrome c-like domain"/>
    <property type="match status" value="2"/>
</dbReference>
<reference evidence="11" key="1">
    <citation type="journal article" date="2019" name="Int. J. Syst. Evol. Microbiol.">
        <title>The Global Catalogue of Microorganisms (GCM) 10K type strain sequencing project: providing services to taxonomists for standard genome sequencing and annotation.</title>
        <authorList>
            <consortium name="The Broad Institute Genomics Platform"/>
            <consortium name="The Broad Institute Genome Sequencing Center for Infectious Disease"/>
            <person name="Wu L."/>
            <person name="Ma J."/>
        </authorList>
    </citation>
    <scope>NUCLEOTIDE SEQUENCE [LARGE SCALE GENOMIC DNA]</scope>
    <source>
        <strain evidence="11">CGMCC 1.19062</strain>
    </source>
</reference>
<dbReference type="PANTHER" id="PTHR30600">
    <property type="entry name" value="CYTOCHROME C PEROXIDASE-RELATED"/>
    <property type="match status" value="1"/>
</dbReference>
<dbReference type="PANTHER" id="PTHR30600:SF14">
    <property type="entry name" value="CYTOCHROME C PEROXIDASE"/>
    <property type="match status" value="1"/>
</dbReference>
<gene>
    <name evidence="10" type="ORF">ACFSM5_19080</name>
</gene>
<keyword evidence="5" id="KW-0574">Periplasm</keyword>
<keyword evidence="6" id="KW-0560">Oxidoreductase</keyword>
<keyword evidence="11" id="KW-1185">Reference proteome</keyword>